<dbReference type="Pfam" id="PF02092">
    <property type="entry name" value="tRNA_synt_2f"/>
    <property type="match status" value="1"/>
</dbReference>
<dbReference type="HAMAP" id="MF_00255">
    <property type="entry name" value="Gly_tRNA_synth_beta"/>
    <property type="match status" value="1"/>
</dbReference>
<sequence>MPDFLLELFSEEIPARMQSKAAETLKKNVTNGLVDSGLLYEGARPYWTPRRLVLYIRGLTASSKETTIEKKGPRINADQKTIDGFLRSAGLNSITEATICKDVKKGDFYGVSLKKPGRLAEDILADLIPEIIRNFPWQKSMRWGDTSCDSNALYWIRPLKSIVCILHFEDGDVKIINSHIAGIPFGDRTYGHRFHAPQPIKVKCFSDYVDALNKAKVILDPEYRKNIILNDINHCAFVAGLELIPDTELLEEVTGLVEWPKVFMSSFHENYLNLPEEIIRLTIKTHQKCFVTRSSTGKLSNHFMIVANIDAIDNGIEILKGHSRVVNARLADALHFWRCDQNNLPDLVSLQDSAKKFNLDLQKPLDQRMAKLDALNVRFHTKLGTQGERVLRIGLLAQKLLKFTHADPQLVDRAVTLAKADLCTEIVREFPELQGKTGKEYALLQGEHLSVATALEDHYKPRGPSDQIPEDKVAITVALADKLDSLISFWSIDEKPSGSKDPYALRRAALGSIRILLERKINLPLYRFLKDDDLMAFFRERLKLHLRDAGYRHDIIDAAFISQEDNFYMLVELVKCLSDFLLLEEGRKFLSAAKRVIQILSVEEKKEEIVSSNIQSSLFLVDAEKELHNLNTSVNALVQKTMKRNDFNEALLTLSTLSDPIDLFFEKVMVNVSDSHIRKNRLSLLHAVRDTILLVFDIHKINS</sequence>
<dbReference type="eggNOG" id="COG0751">
    <property type="taxonomic scope" value="Bacteria"/>
</dbReference>
<reference evidence="13 14" key="1">
    <citation type="journal article" date="2012" name="Stand. Genomic Sci.">
        <title>Complete genome sequence of Liberibacter crescens BT-1.</title>
        <authorList>
            <person name="Leonard M.T."/>
            <person name="Fagen J.R."/>
            <person name="Davis-Richardson A.G."/>
            <person name="Davis M.J."/>
            <person name="Triplett E.W."/>
        </authorList>
    </citation>
    <scope>NUCLEOTIDE SEQUENCE [LARGE SCALE GENOMIC DNA]</scope>
    <source>
        <strain evidence="13 14">BT-1</strain>
    </source>
</reference>
<dbReference type="GO" id="GO:0004814">
    <property type="term" value="F:arginine-tRNA ligase activity"/>
    <property type="evidence" value="ECO:0007669"/>
    <property type="project" value="InterPro"/>
</dbReference>
<dbReference type="STRING" id="1215343.B488_08160"/>
<name>L0EVV6_LIBCB</name>
<evidence type="ECO:0000256" key="5">
    <source>
        <dbReference type="ARBA" id="ARBA00022598"/>
    </source>
</evidence>
<dbReference type="EMBL" id="CP003789">
    <property type="protein sequence ID" value="AGA64808.1"/>
    <property type="molecule type" value="Genomic_DNA"/>
</dbReference>
<comment type="subunit">
    <text evidence="3 11">Tetramer of two alpha and two beta subunits.</text>
</comment>
<comment type="catalytic activity">
    <reaction evidence="10 11">
        <text>tRNA(Gly) + glycine + ATP = glycyl-tRNA(Gly) + AMP + diphosphate</text>
        <dbReference type="Rhea" id="RHEA:16013"/>
        <dbReference type="Rhea" id="RHEA-COMP:9664"/>
        <dbReference type="Rhea" id="RHEA-COMP:9683"/>
        <dbReference type="ChEBI" id="CHEBI:30616"/>
        <dbReference type="ChEBI" id="CHEBI:33019"/>
        <dbReference type="ChEBI" id="CHEBI:57305"/>
        <dbReference type="ChEBI" id="CHEBI:78442"/>
        <dbReference type="ChEBI" id="CHEBI:78522"/>
        <dbReference type="ChEBI" id="CHEBI:456215"/>
        <dbReference type="EC" id="6.1.1.14"/>
    </reaction>
</comment>
<dbReference type="InterPro" id="IPR008909">
    <property type="entry name" value="DALR_anticod-bd"/>
</dbReference>
<keyword evidence="6 11" id="KW-0547">Nucleotide-binding</keyword>
<dbReference type="PATRIC" id="fig|1215343.11.peg.841"/>
<evidence type="ECO:0000256" key="9">
    <source>
        <dbReference type="ARBA" id="ARBA00023146"/>
    </source>
</evidence>
<keyword evidence="8 11" id="KW-0648">Protein biosynthesis</keyword>
<dbReference type="GO" id="GO:0006420">
    <property type="term" value="P:arginyl-tRNA aminoacylation"/>
    <property type="evidence" value="ECO:0007669"/>
    <property type="project" value="InterPro"/>
</dbReference>
<keyword evidence="14" id="KW-1185">Reference proteome</keyword>
<evidence type="ECO:0000313" key="13">
    <source>
        <dbReference type="EMBL" id="AGA64808.1"/>
    </source>
</evidence>
<evidence type="ECO:0000313" key="14">
    <source>
        <dbReference type="Proteomes" id="UP000010799"/>
    </source>
</evidence>
<accession>L0EVV6</accession>
<keyword evidence="5 11" id="KW-0436">Ligase</keyword>
<evidence type="ECO:0000256" key="11">
    <source>
        <dbReference type="HAMAP-Rule" id="MF_00255"/>
    </source>
</evidence>
<dbReference type="Proteomes" id="UP000010799">
    <property type="component" value="Chromosome"/>
</dbReference>
<evidence type="ECO:0000256" key="2">
    <source>
        <dbReference type="ARBA" id="ARBA00008226"/>
    </source>
</evidence>
<organism evidence="13 14">
    <name type="scientific">Liberibacter crescens (strain BT-1)</name>
    <dbReference type="NCBI Taxonomy" id="1215343"/>
    <lineage>
        <taxon>Bacteria</taxon>
        <taxon>Pseudomonadati</taxon>
        <taxon>Pseudomonadota</taxon>
        <taxon>Alphaproteobacteria</taxon>
        <taxon>Hyphomicrobiales</taxon>
        <taxon>Rhizobiaceae</taxon>
        <taxon>Liberibacter</taxon>
    </lineage>
</organism>
<dbReference type="EC" id="6.1.1.14" evidence="11"/>
<keyword evidence="7 11" id="KW-0067">ATP-binding</keyword>
<dbReference type="GO" id="GO:0006426">
    <property type="term" value="P:glycyl-tRNA aminoacylation"/>
    <property type="evidence" value="ECO:0007669"/>
    <property type="project" value="UniProtKB-UniRule"/>
</dbReference>
<dbReference type="PANTHER" id="PTHR30075">
    <property type="entry name" value="GLYCYL-TRNA SYNTHETASE"/>
    <property type="match status" value="1"/>
</dbReference>
<keyword evidence="4 11" id="KW-0963">Cytoplasm</keyword>
<dbReference type="PANTHER" id="PTHR30075:SF2">
    <property type="entry name" value="GLYCINE--TRNA LIGASE, CHLOROPLASTIC_MITOCHONDRIAL 2"/>
    <property type="match status" value="1"/>
</dbReference>
<evidence type="ECO:0000256" key="8">
    <source>
        <dbReference type="ARBA" id="ARBA00022917"/>
    </source>
</evidence>
<dbReference type="PROSITE" id="PS50861">
    <property type="entry name" value="AA_TRNA_LIGASE_II_GLYAB"/>
    <property type="match status" value="1"/>
</dbReference>
<dbReference type="Pfam" id="PF05746">
    <property type="entry name" value="DALR_1"/>
    <property type="match status" value="1"/>
</dbReference>
<gene>
    <name evidence="11" type="primary">glyS</name>
    <name evidence="13" type="ordered locus">B488_08160</name>
</gene>
<evidence type="ECO:0000256" key="4">
    <source>
        <dbReference type="ARBA" id="ARBA00022490"/>
    </source>
</evidence>
<dbReference type="InterPro" id="IPR006194">
    <property type="entry name" value="Gly-tRNA-synth_heterodimer"/>
</dbReference>
<protein>
    <recommendedName>
        <fullName evidence="11">Glycine--tRNA ligase beta subunit</fullName>
        <ecNumber evidence="11">6.1.1.14</ecNumber>
    </recommendedName>
    <alternativeName>
        <fullName evidence="11">Glycyl-tRNA synthetase beta subunit</fullName>
        <shortName evidence="11">GlyRS</shortName>
    </alternativeName>
</protein>
<comment type="subcellular location">
    <subcellularLocation>
        <location evidence="1 11">Cytoplasm</location>
    </subcellularLocation>
</comment>
<proteinExistence type="inferred from homology"/>
<evidence type="ECO:0000256" key="6">
    <source>
        <dbReference type="ARBA" id="ARBA00022741"/>
    </source>
</evidence>
<dbReference type="InterPro" id="IPR015944">
    <property type="entry name" value="Gly-tRNA-synth_bsu"/>
</dbReference>
<evidence type="ECO:0000256" key="10">
    <source>
        <dbReference type="ARBA" id="ARBA00047937"/>
    </source>
</evidence>
<dbReference type="GO" id="GO:0005829">
    <property type="term" value="C:cytosol"/>
    <property type="evidence" value="ECO:0007669"/>
    <property type="project" value="TreeGrafter"/>
</dbReference>
<dbReference type="AlphaFoldDB" id="L0EVV6"/>
<dbReference type="GO" id="GO:0005524">
    <property type="term" value="F:ATP binding"/>
    <property type="evidence" value="ECO:0007669"/>
    <property type="project" value="UniProtKB-UniRule"/>
</dbReference>
<comment type="similarity">
    <text evidence="2 11">Belongs to the class-II aminoacyl-tRNA synthetase family.</text>
</comment>
<dbReference type="NCBIfam" id="TIGR00211">
    <property type="entry name" value="glyS"/>
    <property type="match status" value="1"/>
</dbReference>
<dbReference type="HOGENOM" id="CLU_2105961_0_0_5"/>
<feature type="domain" description="DALR anticodon binding" evidence="12">
    <location>
        <begin position="592"/>
        <end position="698"/>
    </location>
</feature>
<dbReference type="KEGG" id="lcc:B488_08160"/>
<evidence type="ECO:0000256" key="1">
    <source>
        <dbReference type="ARBA" id="ARBA00004496"/>
    </source>
</evidence>
<dbReference type="GO" id="GO:0004820">
    <property type="term" value="F:glycine-tRNA ligase activity"/>
    <property type="evidence" value="ECO:0007669"/>
    <property type="project" value="UniProtKB-UniRule"/>
</dbReference>
<keyword evidence="9 11" id="KW-0030">Aminoacyl-tRNA synthetase</keyword>
<dbReference type="SUPFAM" id="SSF109604">
    <property type="entry name" value="HD-domain/PDEase-like"/>
    <property type="match status" value="1"/>
</dbReference>
<evidence type="ECO:0000256" key="3">
    <source>
        <dbReference type="ARBA" id="ARBA00011209"/>
    </source>
</evidence>
<evidence type="ECO:0000256" key="7">
    <source>
        <dbReference type="ARBA" id="ARBA00022840"/>
    </source>
</evidence>
<evidence type="ECO:0000259" key="12">
    <source>
        <dbReference type="Pfam" id="PF05746"/>
    </source>
</evidence>
<dbReference type="PRINTS" id="PR01045">
    <property type="entry name" value="TRNASYNTHGB"/>
</dbReference>